<dbReference type="InterPro" id="IPR039793">
    <property type="entry name" value="UROS/Hem4"/>
</dbReference>
<evidence type="ECO:0000256" key="2">
    <source>
        <dbReference type="ARBA" id="ARBA00008133"/>
    </source>
</evidence>
<dbReference type="CDD" id="cd06578">
    <property type="entry name" value="HemD"/>
    <property type="match status" value="1"/>
</dbReference>
<dbReference type="GO" id="GO:0004852">
    <property type="term" value="F:uroporphyrinogen-III synthase activity"/>
    <property type="evidence" value="ECO:0007669"/>
    <property type="project" value="UniProtKB-EC"/>
</dbReference>
<accession>A0ABU0UY65</accession>
<evidence type="ECO:0000256" key="1">
    <source>
        <dbReference type="ARBA" id="ARBA00004772"/>
    </source>
</evidence>
<feature type="domain" description="Tetrapyrrole biosynthesis uroporphyrinogen III synthase" evidence="10">
    <location>
        <begin position="15"/>
        <end position="224"/>
    </location>
</feature>
<dbReference type="Gene3D" id="3.40.50.10090">
    <property type="match status" value="2"/>
</dbReference>
<dbReference type="Proteomes" id="UP001233360">
    <property type="component" value="Unassembled WGS sequence"/>
</dbReference>
<dbReference type="InterPro" id="IPR003754">
    <property type="entry name" value="4pyrrol_synth_uPrphyn_synth"/>
</dbReference>
<dbReference type="PANTHER" id="PTHR38042:SF1">
    <property type="entry name" value="UROPORPHYRINOGEN-III SYNTHASE, CHLOROPLASTIC"/>
    <property type="match status" value="1"/>
</dbReference>
<dbReference type="PANTHER" id="PTHR38042">
    <property type="entry name" value="UROPORPHYRINOGEN-III SYNTHASE, CHLOROPLASTIC"/>
    <property type="match status" value="1"/>
</dbReference>
<keyword evidence="4 9" id="KW-0456">Lyase</keyword>
<comment type="similarity">
    <text evidence="2 9">Belongs to the uroporphyrinogen-III synthase family.</text>
</comment>
<name>A0ABU0UY65_ACIBI</name>
<evidence type="ECO:0000313" key="12">
    <source>
        <dbReference type="Proteomes" id="UP001233360"/>
    </source>
</evidence>
<evidence type="ECO:0000256" key="8">
    <source>
        <dbReference type="ARBA" id="ARBA00048617"/>
    </source>
</evidence>
<gene>
    <name evidence="11" type="ORF">QE380_002422</name>
</gene>
<dbReference type="EMBL" id="JAUTBK010000002">
    <property type="protein sequence ID" value="MDQ1209499.1"/>
    <property type="molecule type" value="Genomic_DNA"/>
</dbReference>
<evidence type="ECO:0000313" key="11">
    <source>
        <dbReference type="EMBL" id="MDQ1209499.1"/>
    </source>
</evidence>
<proteinExistence type="inferred from homology"/>
<comment type="pathway">
    <text evidence="1 9">Porphyrin-containing compound metabolism; protoporphyrin-IX biosynthesis; coproporphyrinogen-III from 5-aminolevulinate: step 3/4.</text>
</comment>
<evidence type="ECO:0000256" key="3">
    <source>
        <dbReference type="ARBA" id="ARBA00013109"/>
    </source>
</evidence>
<comment type="caution">
    <text evidence="11">The sequence shown here is derived from an EMBL/GenBank/DDBJ whole genome shotgun (WGS) entry which is preliminary data.</text>
</comment>
<evidence type="ECO:0000259" key="10">
    <source>
        <dbReference type="Pfam" id="PF02602"/>
    </source>
</evidence>
<evidence type="ECO:0000256" key="5">
    <source>
        <dbReference type="ARBA" id="ARBA00023244"/>
    </source>
</evidence>
<comment type="function">
    <text evidence="6 9">Catalyzes cyclization of the linear tetrapyrrole, hydroxymethylbilane, to the macrocyclic uroporphyrinogen III.</text>
</comment>
<organism evidence="11 12">
    <name type="scientific">Acinetobacter baylyi</name>
    <dbReference type="NCBI Taxonomy" id="202950"/>
    <lineage>
        <taxon>Bacteria</taxon>
        <taxon>Pseudomonadati</taxon>
        <taxon>Pseudomonadota</taxon>
        <taxon>Gammaproteobacteria</taxon>
        <taxon>Moraxellales</taxon>
        <taxon>Moraxellaceae</taxon>
        <taxon>Acinetobacter</taxon>
    </lineage>
</organism>
<dbReference type="SUPFAM" id="SSF69618">
    <property type="entry name" value="HemD-like"/>
    <property type="match status" value="1"/>
</dbReference>
<keyword evidence="5 9" id="KW-0627">Porphyrin biosynthesis</keyword>
<sequence length="256" mass="29176">MLLINTRPADRAGELTQVVSAQGYRVENLPLLVLKKKPFSAHLKQLYQQLDQSQLIVVVSPTAVEIGMQYLQKANISLSSLSHIRWVAVGKSTAKALQYYGISAEIPQVETSEGMLQLPVFQMLKSFRQVAFWRGEGGRQLMMQQLIDQGVRLLNFILYDRQCPESATQKILSIAHDIVQDKQPVWVLITSEASWLNWLSLIQPHAALFRDCHYLVLGERLEQILTIYQNQHQLSFNMIRLENLKASSIVQHLDAL</sequence>
<keyword evidence="12" id="KW-1185">Reference proteome</keyword>
<dbReference type="EC" id="4.2.1.75" evidence="3 9"/>
<dbReference type="Pfam" id="PF02602">
    <property type="entry name" value="HEM4"/>
    <property type="match status" value="1"/>
</dbReference>
<evidence type="ECO:0000256" key="7">
    <source>
        <dbReference type="ARBA" id="ARBA00040167"/>
    </source>
</evidence>
<evidence type="ECO:0000256" key="6">
    <source>
        <dbReference type="ARBA" id="ARBA00037589"/>
    </source>
</evidence>
<comment type="catalytic activity">
    <reaction evidence="8 9">
        <text>hydroxymethylbilane = uroporphyrinogen III + H2O</text>
        <dbReference type="Rhea" id="RHEA:18965"/>
        <dbReference type="ChEBI" id="CHEBI:15377"/>
        <dbReference type="ChEBI" id="CHEBI:57308"/>
        <dbReference type="ChEBI" id="CHEBI:57845"/>
        <dbReference type="EC" id="4.2.1.75"/>
    </reaction>
</comment>
<reference evidence="11 12" key="1">
    <citation type="submission" date="2023-07" db="EMBL/GenBank/DDBJ databases">
        <title>Functional and genomic diversity of the sorghum phyllosphere microbiome.</title>
        <authorList>
            <person name="Shade A."/>
        </authorList>
    </citation>
    <scope>NUCLEOTIDE SEQUENCE [LARGE SCALE GENOMIC DNA]</scope>
    <source>
        <strain evidence="11 12">SORGH_AS_0887</strain>
    </source>
</reference>
<evidence type="ECO:0000256" key="9">
    <source>
        <dbReference type="RuleBase" id="RU366031"/>
    </source>
</evidence>
<protein>
    <recommendedName>
        <fullName evidence="7 9">Uroporphyrinogen-III synthase</fullName>
        <ecNumber evidence="3 9">4.2.1.75</ecNumber>
    </recommendedName>
</protein>
<dbReference type="RefSeq" id="WP_307003964.1">
    <property type="nucleotide sequence ID" value="NZ_JAUTBK010000002.1"/>
</dbReference>
<dbReference type="InterPro" id="IPR036108">
    <property type="entry name" value="4pyrrol_syn_uPrphyn_synt_sf"/>
</dbReference>
<evidence type="ECO:0000256" key="4">
    <source>
        <dbReference type="ARBA" id="ARBA00023239"/>
    </source>
</evidence>